<keyword evidence="1" id="KW-0175">Coiled coil</keyword>
<evidence type="ECO:0000256" key="2">
    <source>
        <dbReference type="SAM" id="MobiDB-lite"/>
    </source>
</evidence>
<evidence type="ECO:0000256" key="1">
    <source>
        <dbReference type="SAM" id="Coils"/>
    </source>
</evidence>
<feature type="chain" id="PRO_5046105763" evidence="3">
    <location>
        <begin position="20"/>
        <end position="375"/>
    </location>
</feature>
<feature type="compositionally biased region" description="Basic and acidic residues" evidence="2">
    <location>
        <begin position="201"/>
        <end position="212"/>
    </location>
</feature>
<sequence>MRRLLALAALAATRRPGGALRAEGAALQGAGAARLGRPIVTGCLLECGVQDQSCVTQCQVCVEEQKCRTLRSDRCGVCLREVRDSTRARATANGVTIDSGGVPLAHEGVQVRLEAARFRSVDEIRLTRRARDAVLVAQRQVEWAAEEWTDQSHELHRAKARLKLAQEQYAISTVEHAKKVKKLESQIARTRLERARLQEELRGAEREARGAREAGAGQGAARARAGGGRTSPEGAARGEAVDKATAREWALRRHLGMQERMEKHLEERLRYEEEHAKWLVRGLEKDVKKAEQDVEGAAGRLRYTRAIARLAEDNLREAKDRYLSAQAMSLRAGKVVDHLEGMIKDRLGPMMPDPPMSYEGGPNQTVPPSADLAYT</sequence>
<feature type="coiled-coil region" evidence="1">
    <location>
        <begin position="254"/>
        <end position="328"/>
    </location>
</feature>
<keyword evidence="5" id="KW-1185">Reference proteome</keyword>
<reference evidence="4" key="1">
    <citation type="submission" date="2023-10" db="EMBL/GenBank/DDBJ databases">
        <authorList>
            <person name="Chen Y."/>
            <person name="Shah S."/>
            <person name="Dougan E. K."/>
            <person name="Thang M."/>
            <person name="Chan C."/>
        </authorList>
    </citation>
    <scope>NUCLEOTIDE SEQUENCE [LARGE SCALE GENOMIC DNA]</scope>
</reference>
<accession>A0ABN9WD57</accession>
<feature type="compositionally biased region" description="Low complexity" evidence="2">
    <location>
        <begin position="213"/>
        <end position="224"/>
    </location>
</feature>
<name>A0ABN9WD57_9DINO</name>
<evidence type="ECO:0000256" key="3">
    <source>
        <dbReference type="SAM" id="SignalP"/>
    </source>
</evidence>
<gene>
    <name evidence="4" type="ORF">PCOR1329_LOCUS66230</name>
</gene>
<evidence type="ECO:0000313" key="5">
    <source>
        <dbReference type="Proteomes" id="UP001189429"/>
    </source>
</evidence>
<evidence type="ECO:0000313" key="4">
    <source>
        <dbReference type="EMBL" id="CAK0884235.1"/>
    </source>
</evidence>
<comment type="caution">
    <text evidence="4">The sequence shown here is derived from an EMBL/GenBank/DDBJ whole genome shotgun (WGS) entry which is preliminary data.</text>
</comment>
<protein>
    <submittedName>
        <fullName evidence="4">Uncharacterized protein</fullName>
    </submittedName>
</protein>
<dbReference type="Proteomes" id="UP001189429">
    <property type="component" value="Unassembled WGS sequence"/>
</dbReference>
<keyword evidence="3" id="KW-0732">Signal</keyword>
<dbReference type="EMBL" id="CAUYUJ010018518">
    <property type="protein sequence ID" value="CAK0884235.1"/>
    <property type="molecule type" value="Genomic_DNA"/>
</dbReference>
<feature type="region of interest" description="Disordered" evidence="2">
    <location>
        <begin position="350"/>
        <end position="375"/>
    </location>
</feature>
<organism evidence="4 5">
    <name type="scientific">Prorocentrum cordatum</name>
    <dbReference type="NCBI Taxonomy" id="2364126"/>
    <lineage>
        <taxon>Eukaryota</taxon>
        <taxon>Sar</taxon>
        <taxon>Alveolata</taxon>
        <taxon>Dinophyceae</taxon>
        <taxon>Prorocentrales</taxon>
        <taxon>Prorocentraceae</taxon>
        <taxon>Prorocentrum</taxon>
    </lineage>
</organism>
<feature type="region of interest" description="Disordered" evidence="2">
    <location>
        <begin position="201"/>
        <end position="243"/>
    </location>
</feature>
<feature type="signal peptide" evidence="3">
    <location>
        <begin position="1"/>
        <end position="19"/>
    </location>
</feature>
<proteinExistence type="predicted"/>